<feature type="domain" description="Nudix hydrolase" evidence="1">
    <location>
        <begin position="154"/>
        <end position="293"/>
    </location>
</feature>
<dbReference type="Proteomes" id="UP001648503">
    <property type="component" value="Unassembled WGS sequence"/>
</dbReference>
<dbReference type="Pfam" id="PF15916">
    <property type="entry name" value="DUF4743"/>
    <property type="match status" value="1"/>
</dbReference>
<name>A0ABQ8FPG3_9FUNG</name>
<evidence type="ECO:0000313" key="3">
    <source>
        <dbReference type="Proteomes" id="UP001648503"/>
    </source>
</evidence>
<sequence>MATSVIEVCRTFNSFSKHREQIVLAEHRRLDDTTTVSVPDSITSPCAKSLFVAGSFVGIVPPFAVDAFTQSSLFTSTKASITLSESLSTYSERTEAIDHLLAEWKALARFECLRGWRNERYNVYGPDHEPLVAIERSAIGLFGVRAYGCHLNGYVRQAVTTEDPNTTQILMWIARRSYQKQTNPGKLDNIVGGGLPCGITPTQNIIKECFEEAHIPPDVASHAVSTGVVSFWQDSPIRGFIPDTEYCYDLELPSSFIPNPADGEVHEFYLWDLNTVLLHLQRGEFTHEAGLVIVDFLIRHGAITPESEPAFLELSLLLRREFPFAGPSFNMS</sequence>
<gene>
    <name evidence="2" type="ORF">BASA50_002316</name>
</gene>
<dbReference type="PANTHER" id="PTHR13622">
    <property type="entry name" value="THIAMIN PYROPHOSPHOKINASE"/>
    <property type="match status" value="1"/>
</dbReference>
<dbReference type="InterPro" id="IPR015797">
    <property type="entry name" value="NUDIX_hydrolase-like_dom_sf"/>
</dbReference>
<accession>A0ABQ8FPG3</accession>
<dbReference type="Gene3D" id="3.90.79.10">
    <property type="entry name" value="Nucleoside Triphosphate Pyrophosphohydrolase"/>
    <property type="match status" value="1"/>
</dbReference>
<dbReference type="EMBL" id="JAFCIX010000037">
    <property type="protein sequence ID" value="KAH6600419.1"/>
    <property type="molecule type" value="Genomic_DNA"/>
</dbReference>
<dbReference type="InterPro" id="IPR000086">
    <property type="entry name" value="NUDIX_hydrolase_dom"/>
</dbReference>
<evidence type="ECO:0000313" key="2">
    <source>
        <dbReference type="EMBL" id="KAH6600419.1"/>
    </source>
</evidence>
<dbReference type="PROSITE" id="PS51462">
    <property type="entry name" value="NUDIX"/>
    <property type="match status" value="1"/>
</dbReference>
<comment type="caution">
    <text evidence="2">The sequence shown here is derived from an EMBL/GenBank/DDBJ whole genome shotgun (WGS) entry which is preliminary data.</text>
</comment>
<reference evidence="2 3" key="1">
    <citation type="submission" date="2021-02" db="EMBL/GenBank/DDBJ databases">
        <title>Variation within the Batrachochytrium salamandrivorans European outbreak.</title>
        <authorList>
            <person name="Kelly M."/>
            <person name="Pasmans F."/>
            <person name="Shea T.P."/>
            <person name="Munoz J.F."/>
            <person name="Carranza S."/>
            <person name="Cuomo C.A."/>
            <person name="Martel A."/>
        </authorList>
    </citation>
    <scope>NUCLEOTIDE SEQUENCE [LARGE SCALE GENOMIC DNA]</scope>
    <source>
        <strain evidence="2 3">AMFP18/2</strain>
    </source>
</reference>
<keyword evidence="3" id="KW-1185">Reference proteome</keyword>
<dbReference type="Pfam" id="PF00293">
    <property type="entry name" value="NUDIX"/>
    <property type="match status" value="1"/>
</dbReference>
<proteinExistence type="predicted"/>
<dbReference type="CDD" id="cd03676">
    <property type="entry name" value="NUDIX_Tnr3_like"/>
    <property type="match status" value="1"/>
</dbReference>
<protein>
    <recommendedName>
        <fullName evidence="1">Nudix hydrolase domain-containing protein</fullName>
    </recommendedName>
</protein>
<organism evidence="2 3">
    <name type="scientific">Batrachochytrium salamandrivorans</name>
    <dbReference type="NCBI Taxonomy" id="1357716"/>
    <lineage>
        <taxon>Eukaryota</taxon>
        <taxon>Fungi</taxon>
        <taxon>Fungi incertae sedis</taxon>
        <taxon>Chytridiomycota</taxon>
        <taxon>Chytridiomycota incertae sedis</taxon>
        <taxon>Chytridiomycetes</taxon>
        <taxon>Rhizophydiales</taxon>
        <taxon>Rhizophydiales incertae sedis</taxon>
        <taxon>Batrachochytrium</taxon>
    </lineage>
</organism>
<dbReference type="SUPFAM" id="SSF55811">
    <property type="entry name" value="Nudix"/>
    <property type="match status" value="1"/>
</dbReference>
<dbReference type="InterPro" id="IPR031804">
    <property type="entry name" value="DUF4743"/>
</dbReference>
<dbReference type="PANTHER" id="PTHR13622:SF8">
    <property type="entry name" value="THIAMIN PYROPHOSPHOKINASE 1"/>
    <property type="match status" value="1"/>
</dbReference>
<evidence type="ECO:0000259" key="1">
    <source>
        <dbReference type="PROSITE" id="PS51462"/>
    </source>
</evidence>